<dbReference type="Proteomes" id="UP000030645">
    <property type="component" value="Unassembled WGS sequence"/>
</dbReference>
<name>W9R4V0_9ROSA</name>
<dbReference type="Gene3D" id="3.30.70.2330">
    <property type="match status" value="1"/>
</dbReference>
<evidence type="ECO:0000313" key="2">
    <source>
        <dbReference type="Proteomes" id="UP000030645"/>
    </source>
</evidence>
<dbReference type="AlphaFoldDB" id="W9R4V0"/>
<keyword evidence="2" id="KW-1185">Reference proteome</keyword>
<dbReference type="STRING" id="981085.W9R4V0"/>
<protein>
    <submittedName>
        <fullName evidence="1">Uncharacterized protein</fullName>
    </submittedName>
</protein>
<dbReference type="EMBL" id="KE344192">
    <property type="protein sequence ID" value="EXB54570.1"/>
    <property type="molecule type" value="Genomic_DNA"/>
</dbReference>
<gene>
    <name evidence="1" type="ORF">L484_019139</name>
</gene>
<organism evidence="1 2">
    <name type="scientific">Morus notabilis</name>
    <dbReference type="NCBI Taxonomy" id="981085"/>
    <lineage>
        <taxon>Eukaryota</taxon>
        <taxon>Viridiplantae</taxon>
        <taxon>Streptophyta</taxon>
        <taxon>Embryophyta</taxon>
        <taxon>Tracheophyta</taxon>
        <taxon>Spermatophyta</taxon>
        <taxon>Magnoliopsida</taxon>
        <taxon>eudicotyledons</taxon>
        <taxon>Gunneridae</taxon>
        <taxon>Pentapetalae</taxon>
        <taxon>rosids</taxon>
        <taxon>fabids</taxon>
        <taxon>Rosales</taxon>
        <taxon>Moraceae</taxon>
        <taxon>Moreae</taxon>
        <taxon>Morus</taxon>
    </lineage>
</organism>
<reference evidence="2" key="1">
    <citation type="submission" date="2013-01" db="EMBL/GenBank/DDBJ databases">
        <title>Draft Genome Sequence of a Mulberry Tree, Morus notabilis C.K. Schneid.</title>
        <authorList>
            <person name="He N."/>
            <person name="Zhao S."/>
        </authorList>
    </citation>
    <scope>NUCLEOTIDE SEQUENCE</scope>
</reference>
<evidence type="ECO:0000313" key="1">
    <source>
        <dbReference type="EMBL" id="EXB54570.1"/>
    </source>
</evidence>
<sequence length="256" mass="28987">MYLSRGTERKLTQRTLLQMNFCLPEKVQIRSSKREQSRSNLLLITGDGRTVGNAVHGLPDFDCSEESDSTSNMSESVLNLKSALHKDGLSKSSICDDKTDENIVTHFLFENIEVPDDGMAIMLDDISVVILDTFIVGRKFSDAKEINFGERISLVRDPHNIKDPNAVKKAVSDENKENDNLERFLDTYEEMLRKAFWVDLSRFVCISSLCSKSNELASDECIVRDLLCGQKQVKHLSNGDASTITKYDFEENRFLS</sequence>
<accession>W9R4V0</accession>
<proteinExistence type="predicted"/>